<evidence type="ECO:0000256" key="1">
    <source>
        <dbReference type="SAM" id="MobiDB-lite"/>
    </source>
</evidence>
<dbReference type="HOGENOM" id="CLU_2685254_0_0_5"/>
<dbReference type="RefSeq" id="WP_039845189.1">
    <property type="nucleotide sequence ID" value="NZ_CP006877.1"/>
</dbReference>
<organism evidence="2 3">
    <name type="scientific">Rhizobium gallicum bv. gallicum R602sp</name>
    <dbReference type="NCBI Taxonomy" id="1041138"/>
    <lineage>
        <taxon>Bacteria</taxon>
        <taxon>Pseudomonadati</taxon>
        <taxon>Pseudomonadota</taxon>
        <taxon>Alphaproteobacteria</taxon>
        <taxon>Hyphomicrobiales</taxon>
        <taxon>Rhizobiaceae</taxon>
        <taxon>Rhizobium/Agrobacterium group</taxon>
        <taxon>Rhizobium</taxon>
    </lineage>
</organism>
<accession>A0A0B4X550</accession>
<dbReference type="Proteomes" id="UP000031368">
    <property type="component" value="Chromosome"/>
</dbReference>
<reference evidence="2 3" key="1">
    <citation type="submission" date="2013-11" db="EMBL/GenBank/DDBJ databases">
        <title>Complete genome sequence of Rhizobium gallicum bv. gallicum R602.</title>
        <authorList>
            <person name="Bustos P."/>
            <person name="Santamaria R.I."/>
            <person name="Lozano L."/>
            <person name="Acosta J.L."/>
            <person name="Ormeno-Orrillo E."/>
            <person name="Rogel M.A."/>
            <person name="Romero D."/>
            <person name="Cevallos M.A."/>
            <person name="Martinez-Romero E."/>
            <person name="Gonzalez V."/>
        </authorList>
    </citation>
    <scope>NUCLEOTIDE SEQUENCE [LARGE SCALE GENOMIC DNA]</scope>
    <source>
        <strain evidence="2 3">R602</strain>
    </source>
</reference>
<feature type="region of interest" description="Disordered" evidence="1">
    <location>
        <begin position="1"/>
        <end position="21"/>
    </location>
</feature>
<proteinExistence type="predicted"/>
<dbReference type="KEGG" id="rga:RGR602_CH02306"/>
<keyword evidence="3" id="KW-1185">Reference proteome</keyword>
<protein>
    <submittedName>
        <fullName evidence="2">Uncharacterized protein</fullName>
    </submittedName>
</protein>
<evidence type="ECO:0000313" key="2">
    <source>
        <dbReference type="EMBL" id="AJD41632.1"/>
    </source>
</evidence>
<dbReference type="EMBL" id="CP006877">
    <property type="protein sequence ID" value="AJD41632.1"/>
    <property type="molecule type" value="Genomic_DNA"/>
</dbReference>
<gene>
    <name evidence="2" type="ORF">RGR602_CH02306</name>
</gene>
<evidence type="ECO:0000313" key="3">
    <source>
        <dbReference type="Proteomes" id="UP000031368"/>
    </source>
</evidence>
<name>A0A0B4X550_9HYPH</name>
<dbReference type="AlphaFoldDB" id="A0A0B4X550"/>
<sequence length="74" mass="7889">MIETGAAASVGNLGNSTRGDDPSAIVDLMERGGFNECQWKASASFQIISMRTAERSGILPWKTAAPVSPPRFSF</sequence>